<dbReference type="EMBL" id="DF973179">
    <property type="protein sequence ID" value="GAU18130.1"/>
    <property type="molecule type" value="Genomic_DNA"/>
</dbReference>
<evidence type="ECO:0000313" key="3">
    <source>
        <dbReference type="Proteomes" id="UP000242715"/>
    </source>
</evidence>
<dbReference type="AlphaFoldDB" id="A0A2Z6LZX0"/>
<dbReference type="SUPFAM" id="SSF53098">
    <property type="entry name" value="Ribonuclease H-like"/>
    <property type="match status" value="1"/>
</dbReference>
<dbReference type="Gene3D" id="3.30.420.10">
    <property type="entry name" value="Ribonuclease H-like superfamily/Ribonuclease H"/>
    <property type="match status" value="1"/>
</dbReference>
<dbReference type="CDD" id="cd06222">
    <property type="entry name" value="RNase_H_like"/>
    <property type="match status" value="1"/>
</dbReference>
<proteinExistence type="predicted"/>
<dbReference type="PROSITE" id="PS50879">
    <property type="entry name" value="RNASE_H_1"/>
    <property type="match status" value="1"/>
</dbReference>
<dbReference type="InterPro" id="IPR012337">
    <property type="entry name" value="RNaseH-like_sf"/>
</dbReference>
<keyword evidence="3" id="KW-1185">Reference proteome</keyword>
<name>A0A2Z6LZX0_TRISU</name>
<organism evidence="2 3">
    <name type="scientific">Trifolium subterraneum</name>
    <name type="common">Subterranean clover</name>
    <dbReference type="NCBI Taxonomy" id="3900"/>
    <lineage>
        <taxon>Eukaryota</taxon>
        <taxon>Viridiplantae</taxon>
        <taxon>Streptophyta</taxon>
        <taxon>Embryophyta</taxon>
        <taxon>Tracheophyta</taxon>
        <taxon>Spermatophyta</taxon>
        <taxon>Magnoliopsida</taxon>
        <taxon>eudicotyledons</taxon>
        <taxon>Gunneridae</taxon>
        <taxon>Pentapetalae</taxon>
        <taxon>rosids</taxon>
        <taxon>fabids</taxon>
        <taxon>Fabales</taxon>
        <taxon>Fabaceae</taxon>
        <taxon>Papilionoideae</taxon>
        <taxon>50 kb inversion clade</taxon>
        <taxon>NPAAA clade</taxon>
        <taxon>Hologalegina</taxon>
        <taxon>IRL clade</taxon>
        <taxon>Trifolieae</taxon>
        <taxon>Trifolium</taxon>
    </lineage>
</organism>
<accession>A0A2Z6LZX0</accession>
<dbReference type="Proteomes" id="UP000242715">
    <property type="component" value="Unassembled WGS sequence"/>
</dbReference>
<dbReference type="Pfam" id="PF13456">
    <property type="entry name" value="RVT_3"/>
    <property type="match status" value="1"/>
</dbReference>
<dbReference type="InterPro" id="IPR002156">
    <property type="entry name" value="RNaseH_domain"/>
</dbReference>
<dbReference type="OrthoDB" id="1431454at2759"/>
<evidence type="ECO:0000259" key="1">
    <source>
        <dbReference type="PROSITE" id="PS50879"/>
    </source>
</evidence>
<protein>
    <recommendedName>
        <fullName evidence="1">RNase H type-1 domain-containing protein</fullName>
    </recommendedName>
</protein>
<dbReference type="GO" id="GO:0004523">
    <property type="term" value="F:RNA-DNA hybrid ribonuclease activity"/>
    <property type="evidence" value="ECO:0007669"/>
    <property type="project" value="InterPro"/>
</dbReference>
<dbReference type="InterPro" id="IPR036397">
    <property type="entry name" value="RNaseH_sf"/>
</dbReference>
<dbReference type="InterPro" id="IPR053151">
    <property type="entry name" value="RNase_H-like"/>
</dbReference>
<evidence type="ECO:0000313" key="2">
    <source>
        <dbReference type="EMBL" id="GAU18130.1"/>
    </source>
</evidence>
<dbReference type="PANTHER" id="PTHR47723">
    <property type="entry name" value="OS05G0353850 PROTEIN"/>
    <property type="match status" value="1"/>
</dbReference>
<dbReference type="InterPro" id="IPR044730">
    <property type="entry name" value="RNase_H-like_dom_plant"/>
</dbReference>
<dbReference type="GO" id="GO:0003676">
    <property type="term" value="F:nucleic acid binding"/>
    <property type="evidence" value="ECO:0007669"/>
    <property type="project" value="InterPro"/>
</dbReference>
<gene>
    <name evidence="2" type="ORF">TSUD_248310</name>
</gene>
<dbReference type="PANTHER" id="PTHR47723:SF13">
    <property type="entry name" value="PUTATIVE-RELATED"/>
    <property type="match status" value="1"/>
</dbReference>
<feature type="domain" description="RNase H type-1" evidence="1">
    <location>
        <begin position="25"/>
        <end position="129"/>
    </location>
</feature>
<reference evidence="3" key="1">
    <citation type="journal article" date="2017" name="Front. Plant Sci.">
        <title>Climate Clever Clovers: New Paradigm to Reduce the Environmental Footprint of Ruminants by Breeding Low Methanogenic Forages Utilizing Haplotype Variation.</title>
        <authorList>
            <person name="Kaur P."/>
            <person name="Appels R."/>
            <person name="Bayer P.E."/>
            <person name="Keeble-Gagnere G."/>
            <person name="Wang J."/>
            <person name="Hirakawa H."/>
            <person name="Shirasawa K."/>
            <person name="Vercoe P."/>
            <person name="Stefanova K."/>
            <person name="Durmic Z."/>
            <person name="Nichols P."/>
            <person name="Revell C."/>
            <person name="Isobe S.N."/>
            <person name="Edwards D."/>
            <person name="Erskine W."/>
        </authorList>
    </citation>
    <scope>NUCLEOTIDE SEQUENCE [LARGE SCALE GENOMIC DNA]</scope>
    <source>
        <strain evidence="3">cv. Daliak</strain>
    </source>
</reference>
<sequence>MAANTSTRHVELQQHVVLVSWKPPPTSWVRLNTDGSCRDGDHIGCGGIIRGSDGEWLGGFAKYICIGSAYLAELWGVLEGFMYARRLQFRYIELHIDSLIVVKAIKSHGNESWKGRSLAEKIHSLLALD</sequence>